<organism evidence="3 4">
    <name type="scientific">Henosepilachna vigintioctopunctata</name>
    <dbReference type="NCBI Taxonomy" id="420089"/>
    <lineage>
        <taxon>Eukaryota</taxon>
        <taxon>Metazoa</taxon>
        <taxon>Ecdysozoa</taxon>
        <taxon>Arthropoda</taxon>
        <taxon>Hexapoda</taxon>
        <taxon>Insecta</taxon>
        <taxon>Pterygota</taxon>
        <taxon>Neoptera</taxon>
        <taxon>Endopterygota</taxon>
        <taxon>Coleoptera</taxon>
        <taxon>Polyphaga</taxon>
        <taxon>Cucujiformia</taxon>
        <taxon>Coccinelloidea</taxon>
        <taxon>Coccinellidae</taxon>
        <taxon>Epilachninae</taxon>
        <taxon>Epilachnini</taxon>
        <taxon>Henosepilachna</taxon>
    </lineage>
</organism>
<reference evidence="3 4" key="1">
    <citation type="submission" date="2023-03" db="EMBL/GenBank/DDBJ databases">
        <title>Genome insight into feeding habits of ladybird beetles.</title>
        <authorList>
            <person name="Li H.-S."/>
            <person name="Huang Y.-H."/>
            <person name="Pang H."/>
        </authorList>
    </citation>
    <scope>NUCLEOTIDE SEQUENCE [LARGE SCALE GENOMIC DNA]</scope>
    <source>
        <strain evidence="3">SYSU_2023b</strain>
        <tissue evidence="3">Whole body</tissue>
    </source>
</reference>
<feature type="non-terminal residue" evidence="3">
    <location>
        <position position="1"/>
    </location>
</feature>
<keyword evidence="2" id="KW-0812">Transmembrane</keyword>
<keyword evidence="4" id="KW-1185">Reference proteome</keyword>
<evidence type="ECO:0000313" key="3">
    <source>
        <dbReference type="EMBL" id="KAK9870258.1"/>
    </source>
</evidence>
<feature type="transmembrane region" description="Helical" evidence="2">
    <location>
        <begin position="142"/>
        <end position="159"/>
    </location>
</feature>
<proteinExistence type="predicted"/>
<feature type="compositionally biased region" description="Polar residues" evidence="1">
    <location>
        <begin position="98"/>
        <end position="108"/>
    </location>
</feature>
<keyword evidence="2" id="KW-1133">Transmembrane helix</keyword>
<protein>
    <submittedName>
        <fullName evidence="3">Uncharacterized protein</fullName>
    </submittedName>
</protein>
<gene>
    <name evidence="3" type="ORF">WA026_006346</name>
</gene>
<evidence type="ECO:0000313" key="4">
    <source>
        <dbReference type="Proteomes" id="UP001431783"/>
    </source>
</evidence>
<sequence>DVWNPKTLYSRWEDIPTLTYTVDNEQLTQIEDSLMTDDVSSMLFLRNISNGGQTPEETSSRALNSLLTSLKATKYIPSTYEVNVSGDGDTDIPRKNNHSVGHNKSNSAKRNAVYPEYHVQIKSRSAKYKSVKYINYKLSTKFLSWIFVFLLASLFIVLIV</sequence>
<evidence type="ECO:0000256" key="1">
    <source>
        <dbReference type="SAM" id="MobiDB-lite"/>
    </source>
</evidence>
<comment type="caution">
    <text evidence="3">The sequence shown here is derived from an EMBL/GenBank/DDBJ whole genome shotgun (WGS) entry which is preliminary data.</text>
</comment>
<dbReference type="AlphaFoldDB" id="A0AAW1TPA8"/>
<evidence type="ECO:0000256" key="2">
    <source>
        <dbReference type="SAM" id="Phobius"/>
    </source>
</evidence>
<feature type="non-terminal residue" evidence="3">
    <location>
        <position position="160"/>
    </location>
</feature>
<keyword evidence="2" id="KW-0472">Membrane</keyword>
<feature type="region of interest" description="Disordered" evidence="1">
    <location>
        <begin position="86"/>
        <end position="108"/>
    </location>
</feature>
<dbReference type="Proteomes" id="UP001431783">
    <property type="component" value="Unassembled WGS sequence"/>
</dbReference>
<name>A0AAW1TPA8_9CUCU</name>
<dbReference type="EMBL" id="JARQZJ010000002">
    <property type="protein sequence ID" value="KAK9870258.1"/>
    <property type="molecule type" value="Genomic_DNA"/>
</dbReference>
<accession>A0AAW1TPA8</accession>